<evidence type="ECO:0000256" key="6">
    <source>
        <dbReference type="ARBA" id="ARBA00023004"/>
    </source>
</evidence>
<keyword evidence="12" id="KW-1185">Reference proteome</keyword>
<name>A0A0D1ZY47_9EURO</name>
<comment type="cofactor">
    <cofactor evidence="1 8">
        <name>heme</name>
        <dbReference type="ChEBI" id="CHEBI:30413"/>
    </cofactor>
</comment>
<gene>
    <name evidence="11" type="ORF">PV08_04741</name>
</gene>
<dbReference type="VEuPathDB" id="FungiDB:PV08_04741"/>
<evidence type="ECO:0000256" key="8">
    <source>
        <dbReference type="PIRSR" id="PIRSR602401-1"/>
    </source>
</evidence>
<organism evidence="11 12">
    <name type="scientific">Exophiala spinifera</name>
    <dbReference type="NCBI Taxonomy" id="91928"/>
    <lineage>
        <taxon>Eukaryota</taxon>
        <taxon>Fungi</taxon>
        <taxon>Dikarya</taxon>
        <taxon>Ascomycota</taxon>
        <taxon>Pezizomycotina</taxon>
        <taxon>Eurotiomycetes</taxon>
        <taxon>Chaetothyriomycetidae</taxon>
        <taxon>Chaetothyriales</taxon>
        <taxon>Herpotrichiellaceae</taxon>
        <taxon>Exophiala</taxon>
    </lineage>
</organism>
<keyword evidence="7 9" id="KW-0503">Monooxygenase</keyword>
<dbReference type="PANTHER" id="PTHR24305:SF210">
    <property type="entry name" value="CYTOCHROME P450 MONOOXYGENASE ASQL-RELATED"/>
    <property type="match status" value="1"/>
</dbReference>
<dbReference type="GO" id="GO:0004497">
    <property type="term" value="F:monooxygenase activity"/>
    <property type="evidence" value="ECO:0007669"/>
    <property type="project" value="UniProtKB-KW"/>
</dbReference>
<dbReference type="Pfam" id="PF00067">
    <property type="entry name" value="p450"/>
    <property type="match status" value="1"/>
</dbReference>
<dbReference type="InterPro" id="IPR001128">
    <property type="entry name" value="Cyt_P450"/>
</dbReference>
<keyword evidence="3 8" id="KW-0349">Heme</keyword>
<dbReference type="EMBL" id="KN847494">
    <property type="protein sequence ID" value="KIW17547.1"/>
    <property type="molecule type" value="Genomic_DNA"/>
</dbReference>
<keyword evidence="6 8" id="KW-0408">Iron</keyword>
<dbReference type="GeneID" id="27331824"/>
<evidence type="ECO:0000256" key="1">
    <source>
        <dbReference type="ARBA" id="ARBA00001971"/>
    </source>
</evidence>
<keyword evidence="5 9" id="KW-0560">Oxidoreductase</keyword>
<comment type="similarity">
    <text evidence="2 9">Belongs to the cytochrome P450 family.</text>
</comment>
<dbReference type="GO" id="GO:0005506">
    <property type="term" value="F:iron ion binding"/>
    <property type="evidence" value="ECO:0007669"/>
    <property type="project" value="InterPro"/>
</dbReference>
<dbReference type="RefSeq" id="XP_016237763.1">
    <property type="nucleotide sequence ID" value="XM_016379086.1"/>
</dbReference>
<dbReference type="InterPro" id="IPR050121">
    <property type="entry name" value="Cytochrome_P450_monoxygenase"/>
</dbReference>
<dbReference type="OrthoDB" id="3934656at2759"/>
<dbReference type="STRING" id="91928.A0A0D1ZY47"/>
<evidence type="ECO:0000256" key="7">
    <source>
        <dbReference type="ARBA" id="ARBA00023033"/>
    </source>
</evidence>
<keyword evidence="10" id="KW-1133">Transmembrane helix</keyword>
<dbReference type="Gene3D" id="1.10.630.10">
    <property type="entry name" value="Cytochrome P450"/>
    <property type="match status" value="1"/>
</dbReference>
<dbReference type="PRINTS" id="PR00385">
    <property type="entry name" value="P450"/>
</dbReference>
<dbReference type="HOGENOM" id="CLU_001570_14_0_1"/>
<dbReference type="InterPro" id="IPR002401">
    <property type="entry name" value="Cyt_P450_E_grp-I"/>
</dbReference>
<feature type="binding site" description="axial binding residue" evidence="8">
    <location>
        <position position="440"/>
    </location>
    <ligand>
        <name>heme</name>
        <dbReference type="ChEBI" id="CHEBI:30413"/>
    </ligand>
    <ligandPart>
        <name>Fe</name>
        <dbReference type="ChEBI" id="CHEBI:18248"/>
    </ligandPart>
</feature>
<dbReference type="PANTHER" id="PTHR24305">
    <property type="entry name" value="CYTOCHROME P450"/>
    <property type="match status" value="1"/>
</dbReference>
<dbReference type="AlphaFoldDB" id="A0A0D1ZY47"/>
<evidence type="ECO:0000256" key="4">
    <source>
        <dbReference type="ARBA" id="ARBA00022723"/>
    </source>
</evidence>
<dbReference type="PROSITE" id="PS00086">
    <property type="entry name" value="CYTOCHROME_P450"/>
    <property type="match status" value="1"/>
</dbReference>
<keyword evidence="4 8" id="KW-0479">Metal-binding</keyword>
<dbReference type="PRINTS" id="PR00463">
    <property type="entry name" value="EP450I"/>
</dbReference>
<evidence type="ECO:0000313" key="11">
    <source>
        <dbReference type="EMBL" id="KIW17547.1"/>
    </source>
</evidence>
<evidence type="ECO:0000313" key="12">
    <source>
        <dbReference type="Proteomes" id="UP000053328"/>
    </source>
</evidence>
<protein>
    <recommendedName>
        <fullName evidence="13">Pisatin demethylase</fullName>
    </recommendedName>
</protein>
<feature type="transmembrane region" description="Helical" evidence="10">
    <location>
        <begin position="16"/>
        <end position="36"/>
    </location>
</feature>
<proteinExistence type="inferred from homology"/>
<dbReference type="InterPro" id="IPR036396">
    <property type="entry name" value="Cyt_P450_sf"/>
</dbReference>
<evidence type="ECO:0000256" key="9">
    <source>
        <dbReference type="RuleBase" id="RU000461"/>
    </source>
</evidence>
<keyword evidence="10" id="KW-0812">Transmembrane</keyword>
<sequence length="478" mass="53909">MSVNLNLITQYGLSPFWFISVLLIFVPVIIAVQNYLRLRHVPGPVWAQLTEFWITRKLWKGETWIDITEKLHQDYGDVVRWAPRNVLFSDPAVISTIYATNTVWRKAKSYEPALTIINGKLADSFVTTRDERRVSAIKRQINSAFTAKAISEYESHVDETIQLLTRRVSEHSPRVNLSRWLELFAFETICQIAFSDSNFTEEDVQGTIAGIKERFNHWFWWFALPGLEKLLYRHPFVAGRMTPGLLTQRAAARVQERDAIGGVGLHKDLLECYMRANNKVPNTFDRGTVVGMVLSTIHAGAETTASTMIDTVHCLLKNPTCLATLMKELKDADLPSPPTFQSVAKLPYLEAAFKESMRLNGVSVSPLEREVPPGGAHVGGVYLPGGTSVALNVRGLALKEDVWGPEPRQFRPERWLEADVAARAKMERAFSGFGHGKRMCIGQHIAWIEMKKAIPELLLNFDVKRPFPSSLGKANHML</sequence>
<dbReference type="GO" id="GO:0016705">
    <property type="term" value="F:oxidoreductase activity, acting on paired donors, with incorporation or reduction of molecular oxygen"/>
    <property type="evidence" value="ECO:0007669"/>
    <property type="project" value="InterPro"/>
</dbReference>
<keyword evidence="10" id="KW-0472">Membrane</keyword>
<reference evidence="11 12" key="1">
    <citation type="submission" date="2015-01" db="EMBL/GenBank/DDBJ databases">
        <title>The Genome Sequence of Exophiala spinifera CBS89968.</title>
        <authorList>
            <consortium name="The Broad Institute Genomics Platform"/>
            <person name="Cuomo C."/>
            <person name="de Hoog S."/>
            <person name="Gorbushina A."/>
            <person name="Stielow B."/>
            <person name="Teixiera M."/>
            <person name="Abouelleil A."/>
            <person name="Chapman S.B."/>
            <person name="Priest M."/>
            <person name="Young S.K."/>
            <person name="Wortman J."/>
            <person name="Nusbaum C."/>
            <person name="Birren B."/>
        </authorList>
    </citation>
    <scope>NUCLEOTIDE SEQUENCE [LARGE SCALE GENOMIC DNA]</scope>
    <source>
        <strain evidence="11 12">CBS 89968</strain>
    </source>
</reference>
<dbReference type="InterPro" id="IPR017972">
    <property type="entry name" value="Cyt_P450_CS"/>
</dbReference>
<evidence type="ECO:0000256" key="10">
    <source>
        <dbReference type="SAM" id="Phobius"/>
    </source>
</evidence>
<evidence type="ECO:0008006" key="13">
    <source>
        <dbReference type="Google" id="ProtNLM"/>
    </source>
</evidence>
<evidence type="ECO:0000256" key="2">
    <source>
        <dbReference type="ARBA" id="ARBA00010617"/>
    </source>
</evidence>
<dbReference type="Proteomes" id="UP000053328">
    <property type="component" value="Unassembled WGS sequence"/>
</dbReference>
<accession>A0A0D1ZY47</accession>
<evidence type="ECO:0000256" key="5">
    <source>
        <dbReference type="ARBA" id="ARBA00023002"/>
    </source>
</evidence>
<dbReference type="GO" id="GO:0020037">
    <property type="term" value="F:heme binding"/>
    <property type="evidence" value="ECO:0007669"/>
    <property type="project" value="InterPro"/>
</dbReference>
<evidence type="ECO:0000256" key="3">
    <source>
        <dbReference type="ARBA" id="ARBA00022617"/>
    </source>
</evidence>
<dbReference type="SUPFAM" id="SSF48264">
    <property type="entry name" value="Cytochrome P450"/>
    <property type="match status" value="1"/>
</dbReference>